<comment type="subcellular location">
    <subcellularLocation>
        <location evidence="1">Membrane</location>
        <topology evidence="1">Multi-pass membrane protein</topology>
    </subcellularLocation>
</comment>
<dbReference type="PANTHER" id="PTHR13180">
    <property type="entry name" value="SMALL MEMBRANE PROTEIN-RELATED"/>
    <property type="match status" value="1"/>
</dbReference>
<comment type="similarity">
    <text evidence="2">Belongs to the UPF0220 family.</text>
</comment>
<dbReference type="InterPro" id="IPR007919">
    <property type="entry name" value="UPF0220"/>
</dbReference>
<gene>
    <name evidence="8" type="ORF">BOX15_Mlig023584g1</name>
    <name evidence="7" type="ORF">BOX15_Mlig023584g2</name>
</gene>
<organism evidence="7 9">
    <name type="scientific">Macrostomum lignano</name>
    <dbReference type="NCBI Taxonomy" id="282301"/>
    <lineage>
        <taxon>Eukaryota</taxon>
        <taxon>Metazoa</taxon>
        <taxon>Spiralia</taxon>
        <taxon>Lophotrochozoa</taxon>
        <taxon>Platyhelminthes</taxon>
        <taxon>Rhabditophora</taxon>
        <taxon>Macrostomorpha</taxon>
        <taxon>Macrostomida</taxon>
        <taxon>Macrostomidae</taxon>
        <taxon>Macrostomum</taxon>
    </lineage>
</organism>
<evidence type="ECO:0000313" key="9">
    <source>
        <dbReference type="Proteomes" id="UP000215902"/>
    </source>
</evidence>
<evidence type="ECO:0008006" key="10">
    <source>
        <dbReference type="Google" id="ProtNLM"/>
    </source>
</evidence>
<dbReference type="Proteomes" id="UP000215902">
    <property type="component" value="Unassembled WGS sequence"/>
</dbReference>
<dbReference type="AlphaFoldDB" id="A0A267FUY8"/>
<evidence type="ECO:0000256" key="6">
    <source>
        <dbReference type="SAM" id="Phobius"/>
    </source>
</evidence>
<dbReference type="Pfam" id="PF05255">
    <property type="entry name" value="UPF0220"/>
    <property type="match status" value="1"/>
</dbReference>
<dbReference type="STRING" id="282301.A0A267FUY8"/>
<proteinExistence type="inferred from homology"/>
<dbReference type="EMBL" id="NIVC01000690">
    <property type="protein sequence ID" value="PAA78426.1"/>
    <property type="molecule type" value="Genomic_DNA"/>
</dbReference>
<feature type="transmembrane region" description="Helical" evidence="6">
    <location>
        <begin position="110"/>
        <end position="133"/>
    </location>
</feature>
<dbReference type="EMBL" id="NIVC01000733">
    <property type="protein sequence ID" value="PAA77601.1"/>
    <property type="molecule type" value="Genomic_DNA"/>
</dbReference>
<evidence type="ECO:0000313" key="8">
    <source>
        <dbReference type="EMBL" id="PAA78426.1"/>
    </source>
</evidence>
<accession>A0A267FUY8</accession>
<dbReference type="GO" id="GO:0016020">
    <property type="term" value="C:membrane"/>
    <property type="evidence" value="ECO:0007669"/>
    <property type="project" value="UniProtKB-SubCell"/>
</dbReference>
<evidence type="ECO:0000256" key="3">
    <source>
        <dbReference type="ARBA" id="ARBA00022692"/>
    </source>
</evidence>
<evidence type="ECO:0000256" key="2">
    <source>
        <dbReference type="ARBA" id="ARBA00005335"/>
    </source>
</evidence>
<evidence type="ECO:0000256" key="1">
    <source>
        <dbReference type="ARBA" id="ARBA00004141"/>
    </source>
</evidence>
<keyword evidence="9" id="KW-1185">Reference proteome</keyword>
<comment type="caution">
    <text evidence="7">The sequence shown here is derived from an EMBL/GenBank/DDBJ whole genome shotgun (WGS) entry which is preliminary data.</text>
</comment>
<feature type="transmembrane region" description="Helical" evidence="6">
    <location>
        <begin position="145"/>
        <end position="164"/>
    </location>
</feature>
<feature type="non-terminal residue" evidence="7">
    <location>
        <position position="1"/>
    </location>
</feature>
<name>A0A267FUY8_9PLAT</name>
<protein>
    <recommendedName>
        <fullName evidence="10">Transmembrane protein 50A</fullName>
    </recommendedName>
</protein>
<evidence type="ECO:0000256" key="5">
    <source>
        <dbReference type="ARBA" id="ARBA00023136"/>
    </source>
</evidence>
<dbReference type="OrthoDB" id="268928at2759"/>
<evidence type="ECO:0000256" key="4">
    <source>
        <dbReference type="ARBA" id="ARBA00022989"/>
    </source>
</evidence>
<keyword evidence="4 6" id="KW-1133">Transmembrane helix</keyword>
<feature type="transmembrane region" description="Helical" evidence="6">
    <location>
        <begin position="38"/>
        <end position="56"/>
    </location>
</feature>
<keyword evidence="5 6" id="KW-0472">Membrane</keyword>
<evidence type="ECO:0000313" key="7">
    <source>
        <dbReference type="EMBL" id="PAA77601.1"/>
    </source>
</evidence>
<feature type="transmembrane region" description="Helical" evidence="6">
    <location>
        <begin position="68"/>
        <end position="89"/>
    </location>
</feature>
<reference evidence="7 9" key="1">
    <citation type="submission" date="2017-06" db="EMBL/GenBank/DDBJ databases">
        <title>A platform for efficient transgenesis in Macrostomum lignano, a flatworm model organism for stem cell research.</title>
        <authorList>
            <person name="Berezikov E."/>
        </authorList>
    </citation>
    <scope>NUCLEOTIDE SEQUENCE [LARGE SCALE GENOMIC DNA]</scope>
    <source>
        <strain evidence="7">DV1</strain>
        <tissue evidence="7">Whole organism</tissue>
    </source>
</reference>
<sequence length="175" mass="19089">LIFTRAPVTQTAQTMSGCLDNFRLPECDCSAVRPYRNLISSILGGCLVSIGWWIMIDAAAGYPSQSEMHHAVHTCGVLATVAVFMVNSISNGQVTGSDTYTDGCFGQNAARLWLFLGFILAFGSLIASVWILFGVYVGPQKSPMWPGVAIFLQNGFIFAGNMIFKFGRSEELWDD</sequence>
<keyword evidence="3 6" id="KW-0812">Transmembrane</keyword>